<feature type="transmembrane region" description="Helical" evidence="2">
    <location>
        <begin position="57"/>
        <end position="77"/>
    </location>
</feature>
<feature type="region of interest" description="Disordered" evidence="1">
    <location>
        <begin position="1"/>
        <end position="56"/>
    </location>
</feature>
<dbReference type="Proteomes" id="UP001582793">
    <property type="component" value="Unassembled WGS sequence"/>
</dbReference>
<gene>
    <name evidence="3" type="ORF">AAFH96_13950</name>
</gene>
<protein>
    <recommendedName>
        <fullName evidence="5">LPXTG cell wall anchor domain-containing protein</fullName>
    </recommendedName>
</protein>
<dbReference type="EMBL" id="JBCGDC010000032">
    <property type="protein sequence ID" value="MFB6394203.1"/>
    <property type="molecule type" value="Genomic_DNA"/>
</dbReference>
<accession>A0ABV5CTV1</accession>
<feature type="compositionally biased region" description="Low complexity" evidence="1">
    <location>
        <begin position="1"/>
        <end position="30"/>
    </location>
</feature>
<evidence type="ECO:0000313" key="3">
    <source>
        <dbReference type="EMBL" id="MFB6394203.1"/>
    </source>
</evidence>
<comment type="caution">
    <text evidence="3">The sequence shown here is derived from an EMBL/GenBank/DDBJ whole genome shotgun (WGS) entry which is preliminary data.</text>
</comment>
<proteinExistence type="predicted"/>
<organism evidence="3 4">
    <name type="scientific">Polymorphospora lycopeni</name>
    <dbReference type="NCBI Taxonomy" id="3140240"/>
    <lineage>
        <taxon>Bacteria</taxon>
        <taxon>Bacillati</taxon>
        <taxon>Actinomycetota</taxon>
        <taxon>Actinomycetes</taxon>
        <taxon>Micromonosporales</taxon>
        <taxon>Micromonosporaceae</taxon>
        <taxon>Polymorphospora</taxon>
    </lineage>
</organism>
<sequence length="94" mass="8904">APTGPATTQATTPPTPAGPTSGAAPATTDPGPSPTPTGTDLALPPEPAARTGDGGGVPFATLAGGVLLVALAGGAVWTARRRRAATGTEPPDQV</sequence>
<keyword evidence="2" id="KW-0472">Membrane</keyword>
<reference evidence="3 4" key="1">
    <citation type="submission" date="2024-04" db="EMBL/GenBank/DDBJ databases">
        <title>Polymorphospora sp. isolated from Baiyangdian Lake in Xiong'an New Area.</title>
        <authorList>
            <person name="Zhang X."/>
            <person name="Liu J."/>
        </authorList>
    </citation>
    <scope>NUCLEOTIDE SEQUENCE [LARGE SCALE GENOMIC DNA]</scope>
    <source>
        <strain evidence="3 4">2-325</strain>
    </source>
</reference>
<name>A0ABV5CTV1_9ACTN</name>
<evidence type="ECO:0000313" key="4">
    <source>
        <dbReference type="Proteomes" id="UP001582793"/>
    </source>
</evidence>
<keyword evidence="2" id="KW-1133">Transmembrane helix</keyword>
<evidence type="ECO:0000256" key="1">
    <source>
        <dbReference type="SAM" id="MobiDB-lite"/>
    </source>
</evidence>
<feature type="non-terminal residue" evidence="3">
    <location>
        <position position="1"/>
    </location>
</feature>
<evidence type="ECO:0008006" key="5">
    <source>
        <dbReference type="Google" id="ProtNLM"/>
    </source>
</evidence>
<keyword evidence="2" id="KW-0812">Transmembrane</keyword>
<evidence type="ECO:0000256" key="2">
    <source>
        <dbReference type="SAM" id="Phobius"/>
    </source>
</evidence>
<keyword evidence="4" id="KW-1185">Reference proteome</keyword>